<proteinExistence type="predicted"/>
<accession>A0A7X4HBA4</accession>
<dbReference type="InterPro" id="IPR012334">
    <property type="entry name" value="Pectin_lyas_fold"/>
</dbReference>
<dbReference type="SUPFAM" id="SSF51126">
    <property type="entry name" value="Pectin lyase-like"/>
    <property type="match status" value="1"/>
</dbReference>
<dbReference type="AlphaFoldDB" id="A0A7X4HBA4"/>
<name>A0A7X4HBA4_9BURK</name>
<protein>
    <recommendedName>
        <fullName evidence="2">Right handed beta helix domain-containing protein</fullName>
    </recommendedName>
</protein>
<dbReference type="Gene3D" id="2.160.20.10">
    <property type="entry name" value="Single-stranded right-handed beta-helix, Pectin lyase-like"/>
    <property type="match status" value="1"/>
</dbReference>
<dbReference type="Proteomes" id="UP000450676">
    <property type="component" value="Unassembled WGS sequence"/>
</dbReference>
<reference evidence="3 4" key="1">
    <citation type="submission" date="2019-12" db="EMBL/GenBank/DDBJ databases">
        <title>Novel species isolated from a subtropical stream in China.</title>
        <authorList>
            <person name="Lu H."/>
        </authorList>
    </citation>
    <scope>NUCLEOTIDE SEQUENCE [LARGE SCALE GENOMIC DNA]</scope>
    <source>
        <strain evidence="3 4">FT127W</strain>
    </source>
</reference>
<keyword evidence="1" id="KW-0732">Signal</keyword>
<dbReference type="InterPro" id="IPR011050">
    <property type="entry name" value="Pectin_lyase_fold/virulence"/>
</dbReference>
<evidence type="ECO:0000313" key="4">
    <source>
        <dbReference type="Proteomes" id="UP000450676"/>
    </source>
</evidence>
<gene>
    <name evidence="3" type="ORF">GTP77_11770</name>
</gene>
<dbReference type="Pfam" id="PF13229">
    <property type="entry name" value="Beta_helix"/>
    <property type="match status" value="1"/>
</dbReference>
<feature type="domain" description="Right handed beta helix" evidence="2">
    <location>
        <begin position="202"/>
        <end position="296"/>
    </location>
</feature>
<evidence type="ECO:0000313" key="3">
    <source>
        <dbReference type="EMBL" id="MYN08010.1"/>
    </source>
</evidence>
<feature type="signal peptide" evidence="1">
    <location>
        <begin position="1"/>
        <end position="38"/>
    </location>
</feature>
<dbReference type="EMBL" id="WWCU01000011">
    <property type="protein sequence ID" value="MYN08010.1"/>
    <property type="molecule type" value="Genomic_DNA"/>
</dbReference>
<feature type="chain" id="PRO_5030612511" description="Right handed beta helix domain-containing protein" evidence="1">
    <location>
        <begin position="39"/>
        <end position="318"/>
    </location>
</feature>
<sequence length="318" mass="33439">MNVGLSLPLAGQALSRPRAYVAAAVLACAVGIASAAGAQDCRPILRDDTGSASGVSVVFAGKHCLQHDFRVGREFDLHSAAFKGPSTRSLIAVTPRTGWKYSPDGPFELDMQGHHARADVAGMDGVRGIGPGRNVIVRNGTLTVAGQGSTGVRLLLRSRAQTAGMRSPIESEYEDVSMPEAADTGQANFLLSRLNIRAGGRGVIMSGAGNSIRDSTIEVDGGNAIFLHGRGSVIENNTIIVHARAAGPNDAVIKLRDADGAVIRNNRIIYKGDSRAATAINLLGSNNVRVENNIVEGIDEVVRQTGKTSVREQGTQRR</sequence>
<comment type="caution">
    <text evidence="3">The sequence shown here is derived from an EMBL/GenBank/DDBJ whole genome shotgun (WGS) entry which is preliminary data.</text>
</comment>
<evidence type="ECO:0000256" key="1">
    <source>
        <dbReference type="SAM" id="SignalP"/>
    </source>
</evidence>
<keyword evidence="4" id="KW-1185">Reference proteome</keyword>
<organism evidence="3 4">
    <name type="scientific">Pseudoduganella aquatica</name>
    <dbReference type="NCBI Taxonomy" id="2660641"/>
    <lineage>
        <taxon>Bacteria</taxon>
        <taxon>Pseudomonadati</taxon>
        <taxon>Pseudomonadota</taxon>
        <taxon>Betaproteobacteria</taxon>
        <taxon>Burkholderiales</taxon>
        <taxon>Oxalobacteraceae</taxon>
        <taxon>Telluria group</taxon>
        <taxon>Pseudoduganella</taxon>
    </lineage>
</organism>
<dbReference type="RefSeq" id="WP_161072355.1">
    <property type="nucleotide sequence ID" value="NZ_WWCU01000011.1"/>
</dbReference>
<evidence type="ECO:0000259" key="2">
    <source>
        <dbReference type="Pfam" id="PF13229"/>
    </source>
</evidence>
<dbReference type="InterPro" id="IPR039448">
    <property type="entry name" value="Beta_helix"/>
</dbReference>